<reference evidence="2" key="1">
    <citation type="journal article" date="2023" name="G3 (Bethesda)">
        <title>A reference genome for the long-term kleptoplast-retaining sea slug Elysia crispata morphotype clarki.</title>
        <authorList>
            <person name="Eastman K.E."/>
            <person name="Pendleton A.L."/>
            <person name="Shaikh M.A."/>
            <person name="Suttiyut T."/>
            <person name="Ogas R."/>
            <person name="Tomko P."/>
            <person name="Gavelis G."/>
            <person name="Widhalm J.R."/>
            <person name="Wisecaver J.H."/>
        </authorList>
    </citation>
    <scope>NUCLEOTIDE SEQUENCE</scope>
    <source>
        <strain evidence="2">ECLA1</strain>
    </source>
</reference>
<protein>
    <submittedName>
        <fullName evidence="2">Uncharacterized protein</fullName>
    </submittedName>
</protein>
<keyword evidence="3" id="KW-1185">Reference proteome</keyword>
<accession>A0AAE0YR46</accession>
<evidence type="ECO:0000313" key="2">
    <source>
        <dbReference type="EMBL" id="KAK3755247.1"/>
    </source>
</evidence>
<proteinExistence type="predicted"/>
<dbReference type="EMBL" id="JAWDGP010005603">
    <property type="protein sequence ID" value="KAK3755247.1"/>
    <property type="molecule type" value="Genomic_DNA"/>
</dbReference>
<comment type="caution">
    <text evidence="2">The sequence shown here is derived from an EMBL/GenBank/DDBJ whole genome shotgun (WGS) entry which is preliminary data.</text>
</comment>
<sequence>MEILVRKGEKQFCFTALITQEEIAPVKGMVSERFTHQKSERYSAMLENLKMAHTQHAQWYNSDLEHKGLRRSSALPPLQPSSDWCFSETSKPAKASITFFTQPPSQLGSQQGSKGYILSPSNQSTDQTRPDFPIPGEWVDLAFCPSRLLTPDYHHLILNSRRNHTRSSVEPRDKA</sequence>
<organism evidence="2 3">
    <name type="scientific">Elysia crispata</name>
    <name type="common">lettuce slug</name>
    <dbReference type="NCBI Taxonomy" id="231223"/>
    <lineage>
        <taxon>Eukaryota</taxon>
        <taxon>Metazoa</taxon>
        <taxon>Spiralia</taxon>
        <taxon>Lophotrochozoa</taxon>
        <taxon>Mollusca</taxon>
        <taxon>Gastropoda</taxon>
        <taxon>Heterobranchia</taxon>
        <taxon>Euthyneura</taxon>
        <taxon>Panpulmonata</taxon>
        <taxon>Sacoglossa</taxon>
        <taxon>Placobranchoidea</taxon>
        <taxon>Plakobranchidae</taxon>
        <taxon>Elysia</taxon>
    </lineage>
</organism>
<evidence type="ECO:0000256" key="1">
    <source>
        <dbReference type="SAM" id="MobiDB-lite"/>
    </source>
</evidence>
<evidence type="ECO:0000313" key="3">
    <source>
        <dbReference type="Proteomes" id="UP001283361"/>
    </source>
</evidence>
<feature type="region of interest" description="Disordered" evidence="1">
    <location>
        <begin position="102"/>
        <end position="130"/>
    </location>
</feature>
<feature type="compositionally biased region" description="Low complexity" evidence="1">
    <location>
        <begin position="105"/>
        <end position="115"/>
    </location>
</feature>
<dbReference type="Proteomes" id="UP001283361">
    <property type="component" value="Unassembled WGS sequence"/>
</dbReference>
<dbReference type="AlphaFoldDB" id="A0AAE0YR46"/>
<name>A0AAE0YR46_9GAST</name>
<gene>
    <name evidence="2" type="ORF">RRG08_027505</name>
</gene>